<dbReference type="EMBL" id="BSSQ01000006">
    <property type="protein sequence ID" value="GLX67458.1"/>
    <property type="molecule type" value="Genomic_DNA"/>
</dbReference>
<dbReference type="SUPFAM" id="SSF54909">
    <property type="entry name" value="Dimeric alpha+beta barrel"/>
    <property type="match status" value="1"/>
</dbReference>
<reference evidence="3 4" key="1">
    <citation type="submission" date="2023-03" db="EMBL/GenBank/DDBJ databases">
        <title>Draft genome sequence of the bacteria which degrade cell wall of Tricholomamatutake.</title>
        <authorList>
            <person name="Konishi Y."/>
            <person name="Fukuta Y."/>
            <person name="Shirasaka N."/>
        </authorList>
    </citation>
    <scope>NUCLEOTIDE SEQUENCE [LARGE SCALE GENOMIC DNA]</scope>
    <source>
        <strain evidence="4">mu1</strain>
    </source>
</reference>
<dbReference type="Proteomes" id="UP001157114">
    <property type="component" value="Unassembled WGS sequence"/>
</dbReference>
<comment type="caution">
    <text evidence="3">The sequence shown here is derived from an EMBL/GenBank/DDBJ whole genome shotgun (WGS) entry which is preliminary data.</text>
</comment>
<dbReference type="PANTHER" id="PTHR35174">
    <property type="entry name" value="BLL7171 PROTEIN-RELATED"/>
    <property type="match status" value="1"/>
</dbReference>
<accession>A0ABQ6GDZ0</accession>
<dbReference type="Gene3D" id="3.30.70.1060">
    <property type="entry name" value="Dimeric alpha+beta barrel"/>
    <property type="match status" value="1"/>
</dbReference>
<dbReference type="InterPro" id="IPR005545">
    <property type="entry name" value="YCII"/>
</dbReference>
<gene>
    <name evidence="3" type="ORF">MU1_18030</name>
</gene>
<evidence type="ECO:0000259" key="2">
    <source>
        <dbReference type="Pfam" id="PF03795"/>
    </source>
</evidence>
<organism evidence="3 4">
    <name type="scientific">Paenibacillus glycanilyticus</name>
    <dbReference type="NCBI Taxonomy" id="126569"/>
    <lineage>
        <taxon>Bacteria</taxon>
        <taxon>Bacillati</taxon>
        <taxon>Bacillota</taxon>
        <taxon>Bacilli</taxon>
        <taxon>Bacillales</taxon>
        <taxon>Paenibacillaceae</taxon>
        <taxon>Paenibacillus</taxon>
    </lineage>
</organism>
<sequence>MHFTLMLFEGTEDFAARKDPEKQQEYLAGWSHYVHALRDSGVVVTGFGLHAPETAATLQRNDGTIFVQDGPFTETKEQLGGLFVIDVPDLDTALEWAARAPVNAVEVRQNLPAM</sequence>
<dbReference type="Pfam" id="PF03795">
    <property type="entry name" value="YCII"/>
    <property type="match status" value="1"/>
</dbReference>
<evidence type="ECO:0000256" key="1">
    <source>
        <dbReference type="ARBA" id="ARBA00007689"/>
    </source>
</evidence>
<dbReference type="RefSeq" id="WP_284238201.1">
    <property type="nucleotide sequence ID" value="NZ_BSSQ01000006.1"/>
</dbReference>
<evidence type="ECO:0000313" key="3">
    <source>
        <dbReference type="EMBL" id="GLX67458.1"/>
    </source>
</evidence>
<name>A0ABQ6GDZ0_9BACL</name>
<protein>
    <recommendedName>
        <fullName evidence="2">YCII-related domain-containing protein</fullName>
    </recommendedName>
</protein>
<feature type="domain" description="YCII-related" evidence="2">
    <location>
        <begin position="12"/>
        <end position="102"/>
    </location>
</feature>
<keyword evidence="4" id="KW-1185">Reference proteome</keyword>
<dbReference type="InterPro" id="IPR011008">
    <property type="entry name" value="Dimeric_a/b-barrel"/>
</dbReference>
<proteinExistence type="inferred from homology"/>
<dbReference type="PANTHER" id="PTHR35174:SF3">
    <property type="entry name" value="BLL7171 PROTEIN"/>
    <property type="match status" value="1"/>
</dbReference>
<comment type="similarity">
    <text evidence="1">Belongs to the YciI family.</text>
</comment>
<evidence type="ECO:0000313" key="4">
    <source>
        <dbReference type="Proteomes" id="UP001157114"/>
    </source>
</evidence>